<evidence type="ECO:0000313" key="3">
    <source>
        <dbReference type="Proteomes" id="UP000054843"/>
    </source>
</evidence>
<comment type="caution">
    <text evidence="2">The sequence shown here is derived from an EMBL/GenBank/DDBJ whole genome shotgun (WGS) entry which is preliminary data.</text>
</comment>
<gene>
    <name evidence="2" type="ORF">T10_3365</name>
</gene>
<keyword evidence="1" id="KW-0472">Membrane</keyword>
<dbReference type="EMBL" id="JYDO01000163">
    <property type="protein sequence ID" value="KRZ68489.1"/>
    <property type="molecule type" value="Genomic_DNA"/>
</dbReference>
<keyword evidence="1" id="KW-1133">Transmembrane helix</keyword>
<proteinExistence type="predicted"/>
<reference evidence="2 3" key="1">
    <citation type="submission" date="2015-01" db="EMBL/GenBank/DDBJ databases">
        <title>Evolution of Trichinella species and genotypes.</title>
        <authorList>
            <person name="Korhonen P.K."/>
            <person name="Edoardo P."/>
            <person name="Giuseppe L.R."/>
            <person name="Gasser R.B."/>
        </authorList>
    </citation>
    <scope>NUCLEOTIDE SEQUENCE [LARGE SCALE GENOMIC DNA]</scope>
    <source>
        <strain evidence="2">ISS1980</strain>
    </source>
</reference>
<keyword evidence="3" id="KW-1185">Reference proteome</keyword>
<keyword evidence="1" id="KW-0812">Transmembrane</keyword>
<sequence>MTTQQPSATENAVPVAATAKHPAAVIIHIFFVKIAIISRVRENKHYFGFFISLFLALGQFDLKNPKRHATTPQIIAVRNDGYYAFKARSGQIDLNNPTEEIQPALNEKMH</sequence>
<evidence type="ECO:0000313" key="2">
    <source>
        <dbReference type="EMBL" id="KRZ68489.1"/>
    </source>
</evidence>
<feature type="transmembrane region" description="Helical" evidence="1">
    <location>
        <begin position="21"/>
        <end position="40"/>
    </location>
</feature>
<dbReference type="Proteomes" id="UP000054843">
    <property type="component" value="Unassembled WGS sequence"/>
</dbReference>
<dbReference type="AlphaFoldDB" id="A0A0V1M9U0"/>
<accession>A0A0V1M9U0</accession>
<name>A0A0V1M9U0_9BILA</name>
<protein>
    <submittedName>
        <fullName evidence="2">Uncharacterized protein</fullName>
    </submittedName>
</protein>
<evidence type="ECO:0000256" key="1">
    <source>
        <dbReference type="SAM" id="Phobius"/>
    </source>
</evidence>
<organism evidence="2 3">
    <name type="scientific">Trichinella papuae</name>
    <dbReference type="NCBI Taxonomy" id="268474"/>
    <lineage>
        <taxon>Eukaryota</taxon>
        <taxon>Metazoa</taxon>
        <taxon>Ecdysozoa</taxon>
        <taxon>Nematoda</taxon>
        <taxon>Enoplea</taxon>
        <taxon>Dorylaimia</taxon>
        <taxon>Trichinellida</taxon>
        <taxon>Trichinellidae</taxon>
        <taxon>Trichinella</taxon>
    </lineage>
</organism>